<accession>A0ABS4JMS5</accession>
<sequence>MRLALRMVPALLWMALIYRSSATPDLRGLPLVQRLGLLPHDLSPEAAWWLEMLLRKSAHMVAYAILAVLLAWALSARLPGRTALRAALATAVLYAVSDEVHQAFVPTREGRLLDVAIDGAGAVLGLLLLRPRLPTGARAPARPQ</sequence>
<evidence type="ECO:0000259" key="2">
    <source>
        <dbReference type="Pfam" id="PF04892"/>
    </source>
</evidence>
<comment type="caution">
    <text evidence="3">The sequence shown here is derived from an EMBL/GenBank/DDBJ whole genome shotgun (WGS) entry which is preliminary data.</text>
</comment>
<proteinExistence type="predicted"/>
<gene>
    <name evidence="3" type="ORF">J2Z79_000223</name>
</gene>
<keyword evidence="1" id="KW-0812">Transmembrane</keyword>
<name>A0ABS4JMS5_9FIRM</name>
<feature type="transmembrane region" description="Helical" evidence="1">
    <location>
        <begin position="57"/>
        <end position="75"/>
    </location>
</feature>
<dbReference type="EMBL" id="JAGGLG010000001">
    <property type="protein sequence ID" value="MBP2016850.1"/>
    <property type="molecule type" value="Genomic_DNA"/>
</dbReference>
<dbReference type="InterPro" id="IPR006976">
    <property type="entry name" value="VanZ-like"/>
</dbReference>
<keyword evidence="4" id="KW-1185">Reference proteome</keyword>
<evidence type="ECO:0000256" key="1">
    <source>
        <dbReference type="SAM" id="Phobius"/>
    </source>
</evidence>
<dbReference type="Pfam" id="PF04892">
    <property type="entry name" value="VanZ"/>
    <property type="match status" value="1"/>
</dbReference>
<reference evidence="3 4" key="1">
    <citation type="submission" date="2021-03" db="EMBL/GenBank/DDBJ databases">
        <title>Genomic Encyclopedia of Type Strains, Phase IV (KMG-IV): sequencing the most valuable type-strain genomes for metagenomic binning, comparative biology and taxonomic classification.</title>
        <authorList>
            <person name="Goeker M."/>
        </authorList>
    </citation>
    <scope>NUCLEOTIDE SEQUENCE [LARGE SCALE GENOMIC DNA]</scope>
    <source>
        <strain evidence="3 4">DSM 27138</strain>
    </source>
</reference>
<dbReference type="Proteomes" id="UP001519289">
    <property type="component" value="Unassembled WGS sequence"/>
</dbReference>
<dbReference type="RefSeq" id="WP_209464991.1">
    <property type="nucleotide sequence ID" value="NZ_JAGGLG010000001.1"/>
</dbReference>
<keyword evidence="1" id="KW-1133">Transmembrane helix</keyword>
<keyword evidence="1" id="KW-0472">Membrane</keyword>
<protein>
    <submittedName>
        <fullName evidence="3">VanZ family protein</fullName>
    </submittedName>
</protein>
<organism evidence="3 4">
    <name type="scientific">Symbiobacterium terraclitae</name>
    <dbReference type="NCBI Taxonomy" id="557451"/>
    <lineage>
        <taxon>Bacteria</taxon>
        <taxon>Bacillati</taxon>
        <taxon>Bacillota</taxon>
        <taxon>Clostridia</taxon>
        <taxon>Eubacteriales</taxon>
        <taxon>Symbiobacteriaceae</taxon>
        <taxon>Symbiobacterium</taxon>
    </lineage>
</organism>
<feature type="domain" description="VanZ-like" evidence="2">
    <location>
        <begin position="10"/>
        <end position="129"/>
    </location>
</feature>
<evidence type="ECO:0000313" key="4">
    <source>
        <dbReference type="Proteomes" id="UP001519289"/>
    </source>
</evidence>
<evidence type="ECO:0000313" key="3">
    <source>
        <dbReference type="EMBL" id="MBP2016850.1"/>
    </source>
</evidence>
<dbReference type="NCBIfam" id="NF037970">
    <property type="entry name" value="vanZ_1"/>
    <property type="match status" value="1"/>
</dbReference>